<evidence type="ECO:0000256" key="3">
    <source>
        <dbReference type="ARBA" id="ARBA00008715"/>
    </source>
</evidence>
<accession>A0A6J3BTJ3</accession>
<evidence type="ECO:0000256" key="5">
    <source>
        <dbReference type="ARBA" id="ARBA00022679"/>
    </source>
</evidence>
<dbReference type="GO" id="GO:0005789">
    <property type="term" value="C:endoplasmic reticulum membrane"/>
    <property type="evidence" value="ECO:0007669"/>
    <property type="project" value="UniProtKB-SubCell"/>
</dbReference>
<keyword evidence="8 10" id="KW-1133">Transmembrane helix</keyword>
<dbReference type="Pfam" id="PF03155">
    <property type="entry name" value="Alg6_Alg8"/>
    <property type="match status" value="1"/>
</dbReference>
<evidence type="ECO:0000256" key="8">
    <source>
        <dbReference type="ARBA" id="ARBA00022989"/>
    </source>
</evidence>
<protein>
    <recommendedName>
        <fullName evidence="10">Alpha-1,3-glucosyltransferase</fullName>
        <ecNumber evidence="10">2.4.1.-</ecNumber>
    </recommendedName>
</protein>
<dbReference type="InterPro" id="IPR004856">
    <property type="entry name" value="Glyco_trans_ALG6/ALG8"/>
</dbReference>
<comment type="pathway">
    <text evidence="2 10">Protein modification; protein glycosylation.</text>
</comment>
<evidence type="ECO:0000256" key="9">
    <source>
        <dbReference type="ARBA" id="ARBA00023136"/>
    </source>
</evidence>
<feature type="transmembrane region" description="Helical" evidence="10">
    <location>
        <begin position="488"/>
        <end position="507"/>
    </location>
</feature>
<proteinExistence type="inferred from homology"/>
<dbReference type="UniPathway" id="UPA00378"/>
<feature type="transmembrane region" description="Helical" evidence="10">
    <location>
        <begin position="223"/>
        <end position="242"/>
    </location>
</feature>
<keyword evidence="4 10" id="KW-0328">Glycosyltransferase</keyword>
<evidence type="ECO:0000256" key="10">
    <source>
        <dbReference type="RuleBase" id="RU363110"/>
    </source>
</evidence>
<dbReference type="GO" id="GO:0006487">
    <property type="term" value="P:protein N-linked glycosylation"/>
    <property type="evidence" value="ECO:0007669"/>
    <property type="project" value="TreeGrafter"/>
</dbReference>
<evidence type="ECO:0000256" key="7">
    <source>
        <dbReference type="ARBA" id="ARBA00022824"/>
    </source>
</evidence>
<feature type="transmembrane region" description="Helical" evidence="10">
    <location>
        <begin position="344"/>
        <end position="363"/>
    </location>
</feature>
<comment type="subcellular location">
    <subcellularLocation>
        <location evidence="1 10">Endoplasmic reticulum membrane</location>
        <topology evidence="1 10">Multi-pass membrane protein</topology>
    </subcellularLocation>
</comment>
<dbReference type="PANTHER" id="PTHR12413:SF2">
    <property type="entry name" value="DOLICHYL PYROPHOSPHATE GLC1MAN9GLCNAC2 ALPHA-1,3-GLUCOSYLTRANSFERASE-RELATED"/>
    <property type="match status" value="1"/>
</dbReference>
<feature type="transmembrane region" description="Helical" evidence="10">
    <location>
        <begin position="316"/>
        <end position="337"/>
    </location>
</feature>
<feature type="transmembrane region" description="Helical" evidence="10">
    <location>
        <begin position="455"/>
        <end position="476"/>
    </location>
</feature>
<sequence length="537" mass="62283">MKKWKYKGRFRVYLPRFSALKTKILNRSTDFEVHRNWLAITHNLSIDQWYYDSTSEWTLDYPPFFAWLEYILSHMAKWFDPKMLHVTNLNYDSDMTILFQRLSVMALDLIYILGVKSCSNLIGNGKLLVFILLVSNPGLLMVDHIHFQYNGLLYGFLLLSISNMITSNYIQAATWFAVLLNLKHIYAYVAPVYIVYLLRAYCFTISSSDGIHTPWYSFSITNLFKLAITVTIVFILSFGPFIDHLPQLLSRLFPFKRGLCHAYWAPNFWALYNFGDKVLQQILPKLGINVPKLEASMTGGLVQEYDHIVLPTIKPWMTFILAGFSMLPALIKLWCLCADRRYRALSFIRCLIVCATCSFMFGWHVHEKAILMLLIPLSFMSVLGDEDGKLFLIISTVGHYSLFPLLYPKNLLAIKIFMLLTHTAIGFGNIPSLYEVPQKSKSSKRRRAFMRLPMLSHIESLYIYGLLILCIYENVLHAAFGLDRTLPFLPLMLTSVYCSIGVFYFWIRYYYYFLTFNLSKLPMVGSVNLSVYAKKVN</sequence>
<dbReference type="GeneID" id="113509156"/>
<dbReference type="AlphaFoldDB" id="A0A6J3BTJ3"/>
<evidence type="ECO:0000256" key="1">
    <source>
        <dbReference type="ARBA" id="ARBA00004477"/>
    </source>
</evidence>
<evidence type="ECO:0000256" key="4">
    <source>
        <dbReference type="ARBA" id="ARBA00022676"/>
    </source>
</evidence>
<organism evidence="11 12">
    <name type="scientific">Galleria mellonella</name>
    <name type="common">Greater wax moth</name>
    <dbReference type="NCBI Taxonomy" id="7137"/>
    <lineage>
        <taxon>Eukaryota</taxon>
        <taxon>Metazoa</taxon>
        <taxon>Ecdysozoa</taxon>
        <taxon>Arthropoda</taxon>
        <taxon>Hexapoda</taxon>
        <taxon>Insecta</taxon>
        <taxon>Pterygota</taxon>
        <taxon>Neoptera</taxon>
        <taxon>Endopterygota</taxon>
        <taxon>Lepidoptera</taxon>
        <taxon>Glossata</taxon>
        <taxon>Ditrysia</taxon>
        <taxon>Pyraloidea</taxon>
        <taxon>Pyralidae</taxon>
        <taxon>Galleriinae</taxon>
        <taxon>Galleria</taxon>
    </lineage>
</organism>
<dbReference type="PANTHER" id="PTHR12413">
    <property type="entry name" value="DOLICHYL GLYCOSYLTRANSFERASE"/>
    <property type="match status" value="1"/>
</dbReference>
<dbReference type="FunCoup" id="A0A6J3BTJ3">
    <property type="interactions" value="1800"/>
</dbReference>
<reference evidence="12" key="1">
    <citation type="submission" date="2025-08" db="UniProtKB">
        <authorList>
            <consortium name="RefSeq"/>
        </authorList>
    </citation>
    <scope>IDENTIFICATION</scope>
    <source>
        <tissue evidence="12">Whole larvae</tissue>
    </source>
</reference>
<keyword evidence="5 10" id="KW-0808">Transferase</keyword>
<keyword evidence="6 10" id="KW-0812">Transmembrane</keyword>
<dbReference type="GO" id="GO:0042283">
    <property type="term" value="F:dolichyl pyrophosphate Glc1Man9GlcNAc2 alpha-1,3-glucosyltransferase activity"/>
    <property type="evidence" value="ECO:0007669"/>
    <property type="project" value="TreeGrafter"/>
</dbReference>
<evidence type="ECO:0000256" key="6">
    <source>
        <dbReference type="ARBA" id="ARBA00022692"/>
    </source>
</evidence>
<evidence type="ECO:0000313" key="11">
    <source>
        <dbReference type="Proteomes" id="UP001652740"/>
    </source>
</evidence>
<feature type="transmembrane region" description="Helical" evidence="10">
    <location>
        <begin position="152"/>
        <end position="179"/>
    </location>
</feature>
<keyword evidence="9 10" id="KW-0472">Membrane</keyword>
<keyword evidence="7 10" id="KW-0256">Endoplasmic reticulum</keyword>
<keyword evidence="11" id="KW-1185">Reference proteome</keyword>
<feature type="transmembrane region" description="Helical" evidence="10">
    <location>
        <begin position="413"/>
        <end position="434"/>
    </location>
</feature>
<dbReference type="Proteomes" id="UP001652740">
    <property type="component" value="Unplaced"/>
</dbReference>
<dbReference type="EC" id="2.4.1.-" evidence="10"/>
<dbReference type="RefSeq" id="XP_031763251.2">
    <property type="nucleotide sequence ID" value="XM_031907391.2"/>
</dbReference>
<dbReference type="InParanoid" id="A0A6J3BTJ3"/>
<evidence type="ECO:0000256" key="2">
    <source>
        <dbReference type="ARBA" id="ARBA00004922"/>
    </source>
</evidence>
<feature type="transmembrane region" description="Helical" evidence="10">
    <location>
        <begin position="185"/>
        <end position="202"/>
    </location>
</feature>
<evidence type="ECO:0000313" key="12">
    <source>
        <dbReference type="RefSeq" id="XP_031763251.2"/>
    </source>
</evidence>
<name>A0A6J3BTJ3_GALME</name>
<gene>
    <name evidence="12" type="primary">LOC113509156</name>
</gene>
<comment type="similarity">
    <text evidence="3 10">Belongs to the ALG6/ALG8 glucosyltransferase family.</text>
</comment>